<dbReference type="Gene3D" id="3.20.20.80">
    <property type="entry name" value="Glycosidases"/>
    <property type="match status" value="1"/>
</dbReference>
<evidence type="ECO:0000313" key="17">
    <source>
        <dbReference type="Proteomes" id="UP000602905"/>
    </source>
</evidence>
<dbReference type="Pfam" id="PF00752">
    <property type="entry name" value="XPG_N"/>
    <property type="match status" value="1"/>
</dbReference>
<dbReference type="InterPro" id="IPR006084">
    <property type="entry name" value="XPG/Rad2"/>
</dbReference>
<keyword evidence="9" id="KW-0234">DNA repair</keyword>
<dbReference type="InterPro" id="IPR002053">
    <property type="entry name" value="Glyco_hydro_25"/>
</dbReference>
<dbReference type="SMART" id="SM00484">
    <property type="entry name" value="XPGI"/>
    <property type="match status" value="1"/>
</dbReference>
<dbReference type="FunFam" id="3.40.50.1010:FF:000002">
    <property type="entry name" value="Exonuclease 1, putative"/>
    <property type="match status" value="1"/>
</dbReference>
<gene>
    <name evidence="16" type="ORF">RHS03_04078</name>
</gene>
<dbReference type="InterPro" id="IPR006085">
    <property type="entry name" value="XPG_DNA_repair_N"/>
</dbReference>
<feature type="region of interest" description="Disordered" evidence="12">
    <location>
        <begin position="947"/>
        <end position="967"/>
    </location>
</feature>
<feature type="region of interest" description="Disordered" evidence="12">
    <location>
        <begin position="720"/>
        <end position="765"/>
    </location>
</feature>
<dbReference type="GO" id="GO:0006281">
    <property type="term" value="P:DNA repair"/>
    <property type="evidence" value="ECO:0007669"/>
    <property type="project" value="UniProtKB-KW"/>
</dbReference>
<dbReference type="Gene3D" id="3.40.50.1010">
    <property type="entry name" value="5'-nuclease"/>
    <property type="match status" value="1"/>
</dbReference>
<dbReference type="InterPro" id="IPR018077">
    <property type="entry name" value="Glyco_hydro_fam25_subgr"/>
</dbReference>
<comment type="similarity">
    <text evidence="3">Belongs to the glycosyl hydrolase 25 family.</text>
</comment>
<keyword evidence="11" id="KW-0326">Glycosidase</keyword>
<dbReference type="SUPFAM" id="SSF88723">
    <property type="entry name" value="PIN domain-like"/>
    <property type="match status" value="1"/>
</dbReference>
<dbReference type="CDD" id="cd09857">
    <property type="entry name" value="PIN_EXO1"/>
    <property type="match status" value="1"/>
</dbReference>
<proteinExistence type="inferred from homology"/>
<dbReference type="EMBL" id="JACYCD010000049">
    <property type="protein sequence ID" value="KAF8707548.1"/>
    <property type="molecule type" value="Genomic_DNA"/>
</dbReference>
<dbReference type="SMART" id="SM00641">
    <property type="entry name" value="Glyco_25"/>
    <property type="match status" value="1"/>
</dbReference>
<name>A0A8H7HTF8_9AGAM</name>
<feature type="domain" description="XPG-I" evidence="14">
    <location>
        <begin position="437"/>
        <end position="507"/>
    </location>
</feature>
<dbReference type="GO" id="GO:0005634">
    <property type="term" value="C:nucleus"/>
    <property type="evidence" value="ECO:0007669"/>
    <property type="project" value="UniProtKB-SubCell"/>
</dbReference>
<evidence type="ECO:0000256" key="12">
    <source>
        <dbReference type="SAM" id="MobiDB-lite"/>
    </source>
</evidence>
<feature type="compositionally biased region" description="Basic and acidic residues" evidence="12">
    <location>
        <begin position="956"/>
        <end position="967"/>
    </location>
</feature>
<comment type="cofactor">
    <cofactor evidence="1">
        <name>Mg(2+)</name>
        <dbReference type="ChEBI" id="CHEBI:18420"/>
    </cofactor>
</comment>
<dbReference type="SMART" id="SM00279">
    <property type="entry name" value="HhH2"/>
    <property type="match status" value="1"/>
</dbReference>
<keyword evidence="5" id="KW-0479">Metal-binding</keyword>
<dbReference type="InterPro" id="IPR036279">
    <property type="entry name" value="5-3_exonuclease_C_sf"/>
</dbReference>
<dbReference type="PROSITE" id="PS00841">
    <property type="entry name" value="XPG_1"/>
    <property type="match status" value="1"/>
</dbReference>
<dbReference type="SUPFAM" id="SSF51445">
    <property type="entry name" value="(Trans)glycosidases"/>
    <property type="match status" value="1"/>
</dbReference>
<organism evidence="16 17">
    <name type="scientific">Rhizoctonia solani</name>
    <dbReference type="NCBI Taxonomy" id="456999"/>
    <lineage>
        <taxon>Eukaryota</taxon>
        <taxon>Fungi</taxon>
        <taxon>Dikarya</taxon>
        <taxon>Basidiomycota</taxon>
        <taxon>Agaricomycotina</taxon>
        <taxon>Agaricomycetes</taxon>
        <taxon>Cantharellales</taxon>
        <taxon>Ceratobasidiaceae</taxon>
        <taxon>Rhizoctonia</taxon>
    </lineage>
</organism>
<feature type="compositionally biased region" description="Polar residues" evidence="12">
    <location>
        <begin position="648"/>
        <end position="658"/>
    </location>
</feature>
<evidence type="ECO:0000256" key="3">
    <source>
        <dbReference type="ARBA" id="ARBA00010646"/>
    </source>
</evidence>
<feature type="compositionally biased region" description="Polar residues" evidence="12">
    <location>
        <begin position="831"/>
        <end position="842"/>
    </location>
</feature>
<dbReference type="AlphaFoldDB" id="A0A8H7HTF8"/>
<dbReference type="GO" id="GO:0009253">
    <property type="term" value="P:peptidoglycan catabolic process"/>
    <property type="evidence" value="ECO:0007669"/>
    <property type="project" value="InterPro"/>
</dbReference>
<evidence type="ECO:0000256" key="8">
    <source>
        <dbReference type="ARBA" id="ARBA00022842"/>
    </source>
</evidence>
<dbReference type="InterPro" id="IPR044752">
    <property type="entry name" value="PIN-like_EXO1"/>
</dbReference>
<feature type="non-terminal residue" evidence="16">
    <location>
        <position position="1081"/>
    </location>
</feature>
<keyword evidence="4" id="KW-0540">Nuclease</keyword>
<feature type="compositionally biased region" description="Polar residues" evidence="12">
    <location>
        <begin position="725"/>
        <end position="747"/>
    </location>
</feature>
<dbReference type="OrthoDB" id="26491at2759"/>
<evidence type="ECO:0000256" key="4">
    <source>
        <dbReference type="ARBA" id="ARBA00022722"/>
    </source>
</evidence>
<dbReference type="GO" id="GO:0003796">
    <property type="term" value="F:lysozyme activity"/>
    <property type="evidence" value="ECO:0007669"/>
    <property type="project" value="InterPro"/>
</dbReference>
<evidence type="ECO:0000256" key="2">
    <source>
        <dbReference type="ARBA" id="ARBA00004123"/>
    </source>
</evidence>
<dbReference type="Pfam" id="PF01183">
    <property type="entry name" value="Glyco_hydro_25"/>
    <property type="match status" value="2"/>
</dbReference>
<dbReference type="PRINTS" id="PR00853">
    <property type="entry name" value="XPGRADSUPER"/>
</dbReference>
<dbReference type="SMART" id="SM00485">
    <property type="entry name" value="XPGN"/>
    <property type="match status" value="1"/>
</dbReference>
<comment type="subcellular location">
    <subcellularLocation>
        <location evidence="2">Nucleus</location>
    </subcellularLocation>
</comment>
<evidence type="ECO:0000256" key="1">
    <source>
        <dbReference type="ARBA" id="ARBA00001946"/>
    </source>
</evidence>
<evidence type="ECO:0000256" key="11">
    <source>
        <dbReference type="ARBA" id="ARBA00023295"/>
    </source>
</evidence>
<dbReference type="InterPro" id="IPR029060">
    <property type="entry name" value="PIN-like_dom_sf"/>
</dbReference>
<dbReference type="GO" id="GO:0016998">
    <property type="term" value="P:cell wall macromolecule catabolic process"/>
    <property type="evidence" value="ECO:0007669"/>
    <property type="project" value="InterPro"/>
</dbReference>
<keyword evidence="7" id="KW-0378">Hydrolase</keyword>
<evidence type="ECO:0000313" key="16">
    <source>
        <dbReference type="EMBL" id="KAF8707548.1"/>
    </source>
</evidence>
<protein>
    <submittedName>
        <fullName evidence="16">Xeroderma pigmentosum G I-region</fullName>
    </submittedName>
</protein>
<dbReference type="InterPro" id="IPR019974">
    <property type="entry name" value="XPG_CS"/>
</dbReference>
<dbReference type="InterPro" id="IPR017853">
    <property type="entry name" value="GH"/>
</dbReference>
<feature type="region of interest" description="Disordered" evidence="12">
    <location>
        <begin position="639"/>
        <end position="658"/>
    </location>
</feature>
<dbReference type="Pfam" id="PF00867">
    <property type="entry name" value="XPG_I"/>
    <property type="match status" value="1"/>
</dbReference>
<evidence type="ECO:0000259" key="14">
    <source>
        <dbReference type="SMART" id="SM00484"/>
    </source>
</evidence>
<keyword evidence="10" id="KW-0539">Nucleus</keyword>
<keyword evidence="13" id="KW-0732">Signal</keyword>
<dbReference type="InterPro" id="IPR006086">
    <property type="entry name" value="XPG-I_dom"/>
</dbReference>
<dbReference type="Proteomes" id="UP000602905">
    <property type="component" value="Unassembled WGS sequence"/>
</dbReference>
<dbReference type="PANTHER" id="PTHR11081:SF65">
    <property type="entry name" value="DNA DAMAGE-INDUCIBLE PROTEIN DIN7-RELATED"/>
    <property type="match status" value="1"/>
</dbReference>
<reference evidence="16" key="1">
    <citation type="submission" date="2020-09" db="EMBL/GenBank/DDBJ databases">
        <title>Comparative genome analyses of four rice-infecting Rhizoctonia solani isolates reveal extensive enrichment of homogalacturonan modification genes.</title>
        <authorList>
            <person name="Lee D.-Y."/>
            <person name="Jeon J."/>
            <person name="Kim K.-T."/>
            <person name="Cheong K."/>
            <person name="Song H."/>
            <person name="Choi G."/>
            <person name="Ko J."/>
            <person name="Opiyo S.O."/>
            <person name="Zuo S."/>
            <person name="Madhav S."/>
            <person name="Lee Y.-H."/>
            <person name="Wang G.-L."/>
        </authorList>
    </citation>
    <scope>NUCLEOTIDE SEQUENCE</scope>
    <source>
        <strain evidence="16">AG1-IA WGL</strain>
    </source>
</reference>
<dbReference type="GO" id="GO:0003677">
    <property type="term" value="F:DNA binding"/>
    <property type="evidence" value="ECO:0007669"/>
    <property type="project" value="InterPro"/>
</dbReference>
<dbReference type="CDD" id="cd06412">
    <property type="entry name" value="GH25_CH-type"/>
    <property type="match status" value="1"/>
</dbReference>
<evidence type="ECO:0000256" key="9">
    <source>
        <dbReference type="ARBA" id="ARBA00023204"/>
    </source>
</evidence>
<evidence type="ECO:0000256" key="10">
    <source>
        <dbReference type="ARBA" id="ARBA00023242"/>
    </source>
</evidence>
<dbReference type="InterPro" id="IPR008918">
    <property type="entry name" value="HhH2"/>
</dbReference>
<feature type="chain" id="PRO_5034153181" evidence="13">
    <location>
        <begin position="20"/>
        <end position="1081"/>
    </location>
</feature>
<feature type="signal peptide" evidence="13">
    <location>
        <begin position="1"/>
        <end position="19"/>
    </location>
</feature>
<comment type="caution">
    <text evidence="16">The sequence shown here is derived from an EMBL/GenBank/DDBJ whole genome shotgun (WGS) entry which is preliminary data.</text>
</comment>
<evidence type="ECO:0000256" key="6">
    <source>
        <dbReference type="ARBA" id="ARBA00022763"/>
    </source>
</evidence>
<keyword evidence="8" id="KW-0460">Magnesium</keyword>
<dbReference type="GO" id="GO:0017108">
    <property type="term" value="F:5'-flap endonuclease activity"/>
    <property type="evidence" value="ECO:0007669"/>
    <property type="project" value="TreeGrafter"/>
</dbReference>
<dbReference type="SUPFAM" id="SSF47807">
    <property type="entry name" value="5' to 3' exonuclease, C-terminal subdomain"/>
    <property type="match status" value="1"/>
</dbReference>
<sequence length="1081" mass="119243">MKTVAFITGTLAITGLVSAGVAAPLEKRAQPKGIDVSGYQGNVDWAAQKSAGITFAYIKATEGTGELSSRLLLIYWAQARSYVPSLGYTNPYFNQQYSGSYNVGIIRGSYHFARPDISSGATQANYFLAHGGTSLALGLLYTPIHSHSQEGGQLMERHYQALLILNNPYGATCYGLSAASMVSWIKDFSNTYQSKTGRYPTIYTTTDWWQTCTGNSAAFGSTNALWIARYASAVGTLPAGWAYYTFWQYSSSPLDQGSQCLIVALSLANMALQIIGTGMPLDWHVTRRALRLRNSCKVTLAVAQVYPYQYEHNSIFRENPLVLGSLAVDGYVWLHRGAYACAVQLVKGQYTTKYVDYAMHRVRMLRHHGITPYIVFDGGPLPAKRGTEKDREEKRSKSLAQAQLLEAQGKGNEAYEYYKKCVDITPQMAYQLIKALRAEGVSYVVAPYEADAQMAYLEREGIVDGIITEDSDLVVFGCRNLLFKLGQDGSCVNVRREDLAAVTSLNLVGWSDKELRWMAILSGCDYIDSLPGLGLKTAYKLLRKWKTAEKASNMTQRRRIRHEFGDRIAELAFLHQRVYDPASQRLTHLGSPPADEGWDESKDAFVGDRDLPPDVAKKIAEGDFCPILRDTMIDIMPAFQPKPRKGKTISTEVPSNASIKDSQKSISSFFGAATISSHRKKHTPLPKFVSVKGSGRSSLSAQLVDKTPPEEDWEVMEIEGPTRPNACSSTTSRFFGDQSTPPKSRTLSGEAEERKRKRADSFEEITTPRAARTLIRRWSGNLVDLTMDEENSEPDAGGSIVSRSASPDTFSLLQDLSSPVQPDRTSRSKSPESISGDLSSPESTRKQVSHPRLQPHLSIGSTEPGSPDQDLPIPTPMLTYKLGTSLQGGSSKHALPPNTTRQKSVLVDLREVFSQESVSEISASEEGPWTPSDPLVGQVAVNEGVPDLDDTEYLSDDEKHEAEAAERRSRVARGWEAKYGFKVVKGRKSLPYLSPAQSTAPPSPPQLLGPRPTHVFQPLGMPKSRPKARGRKSEPALRTEIVIDDDDEDFLLGSKVIDNNDIIISSPERAAERFNRFKCPT</sequence>
<accession>A0A8H7HTF8</accession>
<feature type="region of interest" description="Disordered" evidence="12">
    <location>
        <begin position="994"/>
        <end position="1037"/>
    </location>
</feature>
<feature type="domain" description="XPG N-terminal" evidence="15">
    <location>
        <begin position="300"/>
        <end position="398"/>
    </location>
</feature>
<dbReference type="GO" id="GO:0046872">
    <property type="term" value="F:metal ion binding"/>
    <property type="evidence" value="ECO:0007669"/>
    <property type="project" value="UniProtKB-KW"/>
</dbReference>
<feature type="region of interest" description="Disordered" evidence="12">
    <location>
        <begin position="813"/>
        <end position="901"/>
    </location>
</feature>
<dbReference type="PROSITE" id="PS51904">
    <property type="entry name" value="GLYCOSYL_HYDROL_F25_2"/>
    <property type="match status" value="1"/>
</dbReference>
<keyword evidence="6" id="KW-0227">DNA damage</keyword>
<evidence type="ECO:0000256" key="7">
    <source>
        <dbReference type="ARBA" id="ARBA00022801"/>
    </source>
</evidence>
<dbReference type="Gene3D" id="1.10.150.20">
    <property type="entry name" value="5' to 3' exonuclease, C-terminal subdomain"/>
    <property type="match status" value="1"/>
</dbReference>
<evidence type="ECO:0000256" key="5">
    <source>
        <dbReference type="ARBA" id="ARBA00022723"/>
    </source>
</evidence>
<evidence type="ECO:0000259" key="15">
    <source>
        <dbReference type="SMART" id="SM00485"/>
    </source>
</evidence>
<evidence type="ECO:0000256" key="13">
    <source>
        <dbReference type="SAM" id="SignalP"/>
    </source>
</evidence>
<dbReference type="PANTHER" id="PTHR11081">
    <property type="entry name" value="FLAP ENDONUCLEASE FAMILY MEMBER"/>
    <property type="match status" value="1"/>
</dbReference>